<comment type="caution">
    <text evidence="7">The sequence shown here is derived from an EMBL/GenBank/DDBJ whole genome shotgun (WGS) entry which is preliminary data.</text>
</comment>
<accession>A0A931B9W7</accession>
<dbReference type="AlphaFoldDB" id="A0A931B9W7"/>
<dbReference type="SUPFAM" id="SSF53613">
    <property type="entry name" value="Ribokinase-like"/>
    <property type="match status" value="1"/>
</dbReference>
<dbReference type="Proteomes" id="UP000657385">
    <property type="component" value="Unassembled WGS sequence"/>
</dbReference>
<proteinExistence type="inferred from homology"/>
<feature type="domain" description="Carbohydrate kinase PfkB" evidence="6">
    <location>
        <begin position="38"/>
        <end position="272"/>
    </location>
</feature>
<evidence type="ECO:0000313" key="8">
    <source>
        <dbReference type="Proteomes" id="UP000657385"/>
    </source>
</evidence>
<comment type="similarity">
    <text evidence="1">Belongs to the carbohydrate kinase PfkB family.</text>
</comment>
<evidence type="ECO:0000256" key="3">
    <source>
        <dbReference type="ARBA" id="ARBA00022741"/>
    </source>
</evidence>
<dbReference type="InterPro" id="IPR002173">
    <property type="entry name" value="Carboh/pur_kinase_PfkB_CS"/>
</dbReference>
<evidence type="ECO:0000259" key="6">
    <source>
        <dbReference type="Pfam" id="PF00294"/>
    </source>
</evidence>
<gene>
    <name evidence="7" type="ORF">I2501_16140</name>
</gene>
<dbReference type="RefSeq" id="WP_196194741.1">
    <property type="nucleotide sequence ID" value="NZ_JADPRT010000006.1"/>
</dbReference>
<keyword evidence="3" id="KW-0547">Nucleotide-binding</keyword>
<keyword evidence="5" id="KW-0067">ATP-binding</keyword>
<evidence type="ECO:0000313" key="7">
    <source>
        <dbReference type="EMBL" id="MBF9069555.1"/>
    </source>
</evidence>
<dbReference type="InterPro" id="IPR029056">
    <property type="entry name" value="Ribokinase-like"/>
</dbReference>
<dbReference type="InterPro" id="IPR011611">
    <property type="entry name" value="PfkB_dom"/>
</dbReference>
<dbReference type="PROSITE" id="PS00584">
    <property type="entry name" value="PFKB_KINASES_2"/>
    <property type="match status" value="1"/>
</dbReference>
<protein>
    <submittedName>
        <fullName evidence="7">Carbohydrate kinase</fullName>
    </submittedName>
</protein>
<sequence>MPENGHGAESGEAVAPTLVVGEALVDVLTDGQGVRRPTPGGSPANVALGLARLGSPVRLATRIGDDAYGALVRDHLTGDGVVLVDGSVAAGPTATAVVTLDQDGVPAYTFDLRWELPTRMAERLRGGAAGCTHLHTGSLAASLEPGAAQVVAAARAARPYATVSYDPNLRPSLLGTPDAERPRVEALVSAADLVKASAEDLDWLYPDLGAEQAAVSWVERGPALVVLTRGGAGATAFWRHGSCAVPAVPVDVADTVGAGDAFMAGLLHGLLTAGLLGGDGGLDGDGLDGDGEGSGDTAVVGRDALRAATQGPQLPPPLLAALRLAADAGAATCSRPGADPPSADELRVFGRLGTLSRPSSRL</sequence>
<dbReference type="GO" id="GO:0005524">
    <property type="term" value="F:ATP binding"/>
    <property type="evidence" value="ECO:0007669"/>
    <property type="project" value="UniProtKB-KW"/>
</dbReference>
<keyword evidence="4 7" id="KW-0418">Kinase</keyword>
<evidence type="ECO:0000256" key="2">
    <source>
        <dbReference type="ARBA" id="ARBA00022679"/>
    </source>
</evidence>
<dbReference type="Pfam" id="PF00294">
    <property type="entry name" value="PfkB"/>
    <property type="match status" value="1"/>
</dbReference>
<dbReference type="Gene3D" id="3.40.1190.20">
    <property type="match status" value="1"/>
</dbReference>
<evidence type="ECO:0000256" key="5">
    <source>
        <dbReference type="ARBA" id="ARBA00022840"/>
    </source>
</evidence>
<dbReference type="InterPro" id="IPR050306">
    <property type="entry name" value="PfkB_Carbo_kinase"/>
</dbReference>
<dbReference type="PANTHER" id="PTHR43085:SF1">
    <property type="entry name" value="PSEUDOURIDINE KINASE-RELATED"/>
    <property type="match status" value="1"/>
</dbReference>
<evidence type="ECO:0000256" key="1">
    <source>
        <dbReference type="ARBA" id="ARBA00010688"/>
    </source>
</evidence>
<keyword evidence="2" id="KW-0808">Transferase</keyword>
<reference evidence="7" key="1">
    <citation type="submission" date="2020-11" db="EMBL/GenBank/DDBJ databases">
        <title>Isolation and identification of active actinomycetes.</title>
        <authorList>
            <person name="Yu B."/>
        </authorList>
    </citation>
    <scope>NUCLEOTIDE SEQUENCE</scope>
    <source>
        <strain evidence="7">NEAU-YB345</strain>
    </source>
</reference>
<organism evidence="7 8">
    <name type="scientific">Streptacidiphilus fuscans</name>
    <dbReference type="NCBI Taxonomy" id="2789292"/>
    <lineage>
        <taxon>Bacteria</taxon>
        <taxon>Bacillati</taxon>
        <taxon>Actinomycetota</taxon>
        <taxon>Actinomycetes</taxon>
        <taxon>Kitasatosporales</taxon>
        <taxon>Streptomycetaceae</taxon>
        <taxon>Streptacidiphilus</taxon>
    </lineage>
</organism>
<evidence type="ECO:0000256" key="4">
    <source>
        <dbReference type="ARBA" id="ARBA00022777"/>
    </source>
</evidence>
<keyword evidence="8" id="KW-1185">Reference proteome</keyword>
<dbReference type="EMBL" id="JADPRT010000006">
    <property type="protein sequence ID" value="MBF9069555.1"/>
    <property type="molecule type" value="Genomic_DNA"/>
</dbReference>
<dbReference type="GO" id="GO:0016301">
    <property type="term" value="F:kinase activity"/>
    <property type="evidence" value="ECO:0007669"/>
    <property type="project" value="UniProtKB-KW"/>
</dbReference>
<dbReference type="PANTHER" id="PTHR43085">
    <property type="entry name" value="HEXOKINASE FAMILY MEMBER"/>
    <property type="match status" value="1"/>
</dbReference>
<name>A0A931B9W7_9ACTN</name>
<dbReference type="PROSITE" id="PS00583">
    <property type="entry name" value="PFKB_KINASES_1"/>
    <property type="match status" value="1"/>
</dbReference>